<dbReference type="AlphaFoldDB" id="A0AAJ1HWA4"/>
<dbReference type="RefSeq" id="WP_272225874.1">
    <property type="nucleotide sequence ID" value="NZ_JAQONE010000027.1"/>
</dbReference>
<comment type="caution">
    <text evidence="3">The sequence shown here is derived from an EMBL/GenBank/DDBJ whole genome shotgun (WGS) entry which is preliminary data.</text>
</comment>
<sequence length="290" mass="30540">MKKNMNILLSSLVIAGLLAGCGAKTTTTSTKSSADSARTEQSTSHKHKASAKAAANEKKTTDQNSESQTVASQTVAGETLIAASSSVASASQASSSANALKVGSAMITLPETQSSKVAASSQAAVAPATETAQTAQVAGSAATTQQPAIAQNNEAQVAQLNEDQMTDQQKAGLLAWYTSHYVTNEAAPQANRPLVVTAMNESSVLAPLPNGTNNTYYQIYGVKPDESEWVNYYAQGKDVDGSPIADTVYIYNNQQWNPYQVSNMVNTANQNNGANYVNQVANNVQMYDER</sequence>
<protein>
    <recommendedName>
        <fullName evidence="5">Lipoprotein</fullName>
    </recommendedName>
</protein>
<evidence type="ECO:0000313" key="4">
    <source>
        <dbReference type="Proteomes" id="UP001220670"/>
    </source>
</evidence>
<reference evidence="3" key="1">
    <citation type="submission" date="2023-01" db="EMBL/GenBank/DDBJ databases">
        <title>Genome analysis of 13 Lactobacillus isolated from gut of wild boar.</title>
        <authorList>
            <person name="Papp P."/>
            <person name="Libisch B."/>
            <person name="Nagy T."/>
            <person name="Olasz F."/>
        </authorList>
    </citation>
    <scope>NUCLEOTIDE SEQUENCE</scope>
    <source>
        <strain evidence="3">F146</strain>
    </source>
</reference>
<feature type="chain" id="PRO_5042534954" description="Lipoprotein" evidence="2">
    <location>
        <begin position="20"/>
        <end position="290"/>
    </location>
</feature>
<feature type="region of interest" description="Disordered" evidence="1">
    <location>
        <begin position="25"/>
        <end position="71"/>
    </location>
</feature>
<accession>A0AAJ1HWA4</accession>
<evidence type="ECO:0008006" key="5">
    <source>
        <dbReference type="Google" id="ProtNLM"/>
    </source>
</evidence>
<proteinExistence type="predicted"/>
<dbReference type="EMBL" id="JAQONE010000027">
    <property type="protein sequence ID" value="MDC2830690.1"/>
    <property type="molecule type" value="Genomic_DNA"/>
</dbReference>
<name>A0AAJ1HWA4_LIMMU</name>
<feature type="compositionally biased region" description="Polar residues" evidence="1">
    <location>
        <begin position="62"/>
        <end position="71"/>
    </location>
</feature>
<organism evidence="3 4">
    <name type="scientific">Limosilactobacillus mucosae</name>
    <name type="common">Lactobacillus mucosae</name>
    <dbReference type="NCBI Taxonomy" id="97478"/>
    <lineage>
        <taxon>Bacteria</taxon>
        <taxon>Bacillati</taxon>
        <taxon>Bacillota</taxon>
        <taxon>Bacilli</taxon>
        <taxon>Lactobacillales</taxon>
        <taxon>Lactobacillaceae</taxon>
        <taxon>Limosilactobacillus</taxon>
    </lineage>
</organism>
<dbReference type="Proteomes" id="UP001220670">
    <property type="component" value="Unassembled WGS sequence"/>
</dbReference>
<dbReference type="PROSITE" id="PS51257">
    <property type="entry name" value="PROKAR_LIPOPROTEIN"/>
    <property type="match status" value="1"/>
</dbReference>
<evidence type="ECO:0000313" key="3">
    <source>
        <dbReference type="EMBL" id="MDC2830690.1"/>
    </source>
</evidence>
<evidence type="ECO:0000256" key="2">
    <source>
        <dbReference type="SAM" id="SignalP"/>
    </source>
</evidence>
<keyword evidence="2" id="KW-0732">Signal</keyword>
<evidence type="ECO:0000256" key="1">
    <source>
        <dbReference type="SAM" id="MobiDB-lite"/>
    </source>
</evidence>
<gene>
    <name evidence="3" type="ORF">PO250_10440</name>
</gene>
<feature type="signal peptide" evidence="2">
    <location>
        <begin position="1"/>
        <end position="19"/>
    </location>
</feature>